<organism evidence="1 2">
    <name type="scientific">Trametes sanguinea</name>
    <dbReference type="NCBI Taxonomy" id="158606"/>
    <lineage>
        <taxon>Eukaryota</taxon>
        <taxon>Fungi</taxon>
        <taxon>Dikarya</taxon>
        <taxon>Basidiomycota</taxon>
        <taxon>Agaricomycotina</taxon>
        <taxon>Agaricomycetes</taxon>
        <taxon>Polyporales</taxon>
        <taxon>Polyporaceae</taxon>
        <taxon>Trametes</taxon>
    </lineage>
</organism>
<comment type="caution">
    <text evidence="1">The sequence shown here is derived from an EMBL/GenBank/DDBJ whole genome shotgun (WGS) entry which is preliminary data.</text>
</comment>
<dbReference type="EMBL" id="JANSHE010005335">
    <property type="protein sequence ID" value="KAJ2971528.1"/>
    <property type="molecule type" value="Genomic_DNA"/>
</dbReference>
<protein>
    <submittedName>
        <fullName evidence="1">Uncharacterized protein</fullName>
    </submittedName>
</protein>
<evidence type="ECO:0000313" key="1">
    <source>
        <dbReference type="EMBL" id="KAJ2971528.1"/>
    </source>
</evidence>
<sequence length="397" mass="44645">MYLPLSQCPPAVQNYTHPPPLQSTGQGLSRLFPVDDNRSSRCIVFSTYADALEHREAPDSQHPTGYFIFREGPVKRCIFGPAEFTDAQCSFSNCDRAQDSLCVFWYAPIFGCLFAILTCTIQPRSSQLSPSTVRLLGLMADSGRTPSRAHVYRLIRTLEGSASFISSDIMKRAVHGSGLWKYPWIQQGEKGTYKSWSEDIERKIMRGWKDETTIGRKGSQEDKVRHDDEGDNASGMQCRMRIQHFDARLIALRADMRGNTWQTARSSHSASSPSDTSSMDANVRLGTSIRPRVDPEEEGARFGFPRIMRANTRMRMRAAVSTYPGRVNAETQRMLMALARFGAGLQVDEDERITEPARMPSSAALQSPHAERSDADVRHLIMTCTRRSASDDECWML</sequence>
<keyword evidence="2" id="KW-1185">Reference proteome</keyword>
<gene>
    <name evidence="1" type="ORF">NUW54_g12487</name>
</gene>
<reference evidence="1" key="1">
    <citation type="submission" date="2022-08" db="EMBL/GenBank/DDBJ databases">
        <title>Genome Sequence of Pycnoporus sanguineus.</title>
        <authorList>
            <person name="Buettner E."/>
        </authorList>
    </citation>
    <scope>NUCLEOTIDE SEQUENCE</scope>
    <source>
        <strain evidence="1">CG-C14</strain>
    </source>
</reference>
<name>A0ACC1MYD4_9APHY</name>
<accession>A0ACC1MYD4</accession>
<proteinExistence type="predicted"/>
<evidence type="ECO:0000313" key="2">
    <source>
        <dbReference type="Proteomes" id="UP001144978"/>
    </source>
</evidence>
<dbReference type="Proteomes" id="UP001144978">
    <property type="component" value="Unassembled WGS sequence"/>
</dbReference>